<dbReference type="Gene3D" id="2.60.40.1930">
    <property type="match status" value="1"/>
</dbReference>
<dbReference type="EMBL" id="WCRW01000029">
    <property type="protein sequence ID" value="KAB4450381.1"/>
    <property type="molecule type" value="Genomic_DNA"/>
</dbReference>
<dbReference type="RefSeq" id="WP_211479031.1">
    <property type="nucleotide sequence ID" value="NZ_CP072224.1"/>
</dbReference>
<proteinExistence type="predicted"/>
<protein>
    <recommendedName>
        <fullName evidence="4">TonB-dependent Receptor Plug Domain</fullName>
    </recommendedName>
</protein>
<evidence type="ECO:0000313" key="2">
    <source>
        <dbReference type="EMBL" id="KAB4450381.1"/>
    </source>
</evidence>
<dbReference type="Proteomes" id="UP000436825">
    <property type="component" value="Unassembled WGS sequence"/>
</dbReference>
<gene>
    <name evidence="2" type="ORF">GAN75_25505</name>
</gene>
<feature type="chain" id="PRO_5029818237" description="TonB-dependent Receptor Plug Domain" evidence="1">
    <location>
        <begin position="26"/>
        <end position="924"/>
    </location>
</feature>
<dbReference type="AlphaFoldDB" id="A0A7J5JIE0"/>
<comment type="caution">
    <text evidence="2">The sequence shown here is derived from an EMBL/GenBank/DDBJ whole genome shotgun (WGS) entry which is preliminary data.</text>
</comment>
<evidence type="ECO:0000256" key="1">
    <source>
        <dbReference type="SAM" id="SignalP"/>
    </source>
</evidence>
<evidence type="ECO:0000313" key="3">
    <source>
        <dbReference type="Proteomes" id="UP000436825"/>
    </source>
</evidence>
<sequence>MKRILLILFCSLHSILFLRSQNASSDIIFKQFFDNAVAFADTYPREKVYLHFDNSSYYVGDTIWFKAYTVYAENNMPSTISKPLYVEMLDQTGHITQRQIIELNSGEGHGQIILNESTMSGYYEIRAYTRWMLAFSEPSYFSRTFPIYQSAQGERPERRISTYNLNPSMKQRPKNVTDKLAIQFFPEGGTLVKGISSRVAFKAESREDGNVILEGAIYTKDGEKLTEIKTLHDGMGIFTYTPEEKPAVAKVTYKEKEYKFNLPDALSAGYVLNVNNSSGAIVGNVLSNENTPDADIVAFISHEGRPYSYWILRMRSGGNQTFLLKTRDLPGGIYQVSLLDKTGNMLCERFTFVQPNKLNSIQLNGIKDIYRPFEPIRCEIQVTDQKGNPLQGSLSISVRDAIRSDYAEYDNNIFTDMLLTSGLKGYIDKPGYYFADITLRKLQELDVLLMVHGWRQYDLSQLISGKNEKLLQQSAEKELLLQGQIRSSLLKKEMKDMEVSVMAKVDNTFVAGNTFTDENGKFQLPVTSFEGEVEAVFQIRRRGSKHKKDASVMLDRNFAPTPRAFSYEEEHPQWMDKNSWITLSNRIDSLYVDSISKTNNTYLLSEVEIAKKRKNKNITTQVFEKSVDAYYDVTRLVDELRDQGIVINTIPDLLSKVNPNFSYDVQDGSSRYKEKTICLIVGKQVLDTLTAWTLWNEIDGIKQIMICEGSNSYTNEVLNSIHGSNMTKGQNVKDMMTAMNPPRTFDDSFYLYGDAAKKKISLDDTEKAKSEPLFRKKSSGINNNVNVNIDFSRFGQYALFYITPHFDSNYSRLTQKSMKAAHGTRRTIIQGYSRPLAFYSPVYKDKIPTANVNHRRRTLYWNPTIQTDKNGKISIECQNGMYANPVIIHAEMLKGGIPCSITIIGEKKKNKPVNISKVPFRISI</sequence>
<name>A0A7J5JIE0_BACT4</name>
<feature type="signal peptide" evidence="1">
    <location>
        <begin position="1"/>
        <end position="25"/>
    </location>
</feature>
<reference evidence="2 3" key="1">
    <citation type="journal article" date="2019" name="Nat. Med.">
        <title>A library of human gut bacterial isolates paired with longitudinal multiomics data enables mechanistic microbiome research.</title>
        <authorList>
            <person name="Poyet M."/>
            <person name="Groussin M."/>
            <person name="Gibbons S.M."/>
            <person name="Avila-Pacheco J."/>
            <person name="Jiang X."/>
            <person name="Kearney S.M."/>
            <person name="Perrotta A.R."/>
            <person name="Berdy B."/>
            <person name="Zhao S."/>
            <person name="Lieberman T.D."/>
            <person name="Swanson P.K."/>
            <person name="Smith M."/>
            <person name="Roesemann S."/>
            <person name="Alexander J.E."/>
            <person name="Rich S.A."/>
            <person name="Livny J."/>
            <person name="Vlamakis H."/>
            <person name="Clish C."/>
            <person name="Bullock K."/>
            <person name="Deik A."/>
            <person name="Scott J."/>
            <person name="Pierce K.A."/>
            <person name="Xavier R.J."/>
            <person name="Alm E.J."/>
        </authorList>
    </citation>
    <scope>NUCLEOTIDE SEQUENCE [LARGE SCALE GENOMIC DNA]</scope>
    <source>
        <strain evidence="2 3">BIOML-A160</strain>
    </source>
</reference>
<accession>A0A7J5JIE0</accession>
<evidence type="ECO:0008006" key="4">
    <source>
        <dbReference type="Google" id="ProtNLM"/>
    </source>
</evidence>
<keyword evidence="1" id="KW-0732">Signal</keyword>
<organism evidence="2 3">
    <name type="scientific">Bacteroides thetaiotaomicron</name>
    <dbReference type="NCBI Taxonomy" id="818"/>
    <lineage>
        <taxon>Bacteria</taxon>
        <taxon>Pseudomonadati</taxon>
        <taxon>Bacteroidota</taxon>
        <taxon>Bacteroidia</taxon>
        <taxon>Bacteroidales</taxon>
        <taxon>Bacteroidaceae</taxon>
        <taxon>Bacteroides</taxon>
    </lineage>
</organism>